<dbReference type="InterPro" id="IPR036390">
    <property type="entry name" value="WH_DNA-bd_sf"/>
</dbReference>
<evidence type="ECO:0000256" key="4">
    <source>
        <dbReference type="SAM" id="MobiDB-lite"/>
    </source>
</evidence>
<reference evidence="6 7" key="1">
    <citation type="submission" date="2019-06" db="EMBL/GenBank/DDBJ databases">
        <title>New taxonomy in bacterial strain CC-CFT640, isolated from vineyard.</title>
        <authorList>
            <person name="Lin S.-Y."/>
            <person name="Tsai C.-F."/>
            <person name="Young C.-C."/>
        </authorList>
    </citation>
    <scope>NUCLEOTIDE SEQUENCE [LARGE SCALE GENOMIC DNA]</scope>
    <source>
        <strain evidence="6 7">CC-CFT640</strain>
    </source>
</reference>
<dbReference type="PANTHER" id="PTHR33204:SF36">
    <property type="entry name" value="TRANSCRIPTIONAL REGULATORY PROTEIN"/>
    <property type="match status" value="1"/>
</dbReference>
<dbReference type="Proteomes" id="UP000321638">
    <property type="component" value="Unassembled WGS sequence"/>
</dbReference>
<keyword evidence="1" id="KW-0805">Transcription regulation</keyword>
<evidence type="ECO:0000313" key="6">
    <source>
        <dbReference type="EMBL" id="TXL82385.1"/>
    </source>
</evidence>
<dbReference type="GO" id="GO:0003677">
    <property type="term" value="F:DNA binding"/>
    <property type="evidence" value="ECO:0007669"/>
    <property type="project" value="UniProtKB-KW"/>
</dbReference>
<keyword evidence="7" id="KW-1185">Reference proteome</keyword>
<dbReference type="Gene3D" id="1.10.10.10">
    <property type="entry name" value="Winged helix-like DNA-binding domain superfamily/Winged helix DNA-binding domain"/>
    <property type="match status" value="1"/>
</dbReference>
<gene>
    <name evidence="6" type="ORF">FHP25_01425</name>
</gene>
<dbReference type="OrthoDB" id="9782219at2"/>
<keyword evidence="2" id="KW-0238">DNA-binding</keyword>
<evidence type="ECO:0000256" key="1">
    <source>
        <dbReference type="ARBA" id="ARBA00023015"/>
    </source>
</evidence>
<evidence type="ECO:0000259" key="5">
    <source>
        <dbReference type="PROSITE" id="PS51118"/>
    </source>
</evidence>
<keyword evidence="3" id="KW-0804">Transcription</keyword>
<organism evidence="6 7">
    <name type="scientific">Vineibacter terrae</name>
    <dbReference type="NCBI Taxonomy" id="2586908"/>
    <lineage>
        <taxon>Bacteria</taxon>
        <taxon>Pseudomonadati</taxon>
        <taxon>Pseudomonadota</taxon>
        <taxon>Alphaproteobacteria</taxon>
        <taxon>Hyphomicrobiales</taxon>
        <taxon>Vineibacter</taxon>
    </lineage>
</organism>
<dbReference type="RefSeq" id="WP_147845090.1">
    <property type="nucleotide sequence ID" value="NZ_VDUZ01000001.1"/>
</dbReference>
<sequence>MQWNKLEDEACSMARTIAVIGDRWTLLILRDCFLRVRRFEDFQQRLGITRPILADRLRKLVAKFVLAKVPYQERPVRYEYRLTPKGLDLYPVVMSIVHWGDVHMSDRKGRPLLHRHELCGKDFDPVLVCSECGEPLVPRQVHVHPGPGAGSPRHVPLGMDVPVPRQPARKRA</sequence>
<evidence type="ECO:0000313" key="7">
    <source>
        <dbReference type="Proteomes" id="UP000321638"/>
    </source>
</evidence>
<feature type="region of interest" description="Disordered" evidence="4">
    <location>
        <begin position="146"/>
        <end position="172"/>
    </location>
</feature>
<dbReference type="PROSITE" id="PS51118">
    <property type="entry name" value="HTH_HXLR"/>
    <property type="match status" value="1"/>
</dbReference>
<dbReference type="SUPFAM" id="SSF46785">
    <property type="entry name" value="Winged helix' DNA-binding domain"/>
    <property type="match status" value="1"/>
</dbReference>
<accession>A0A5C8PWG4</accession>
<dbReference type="EMBL" id="VDUZ01000001">
    <property type="protein sequence ID" value="TXL82385.1"/>
    <property type="molecule type" value="Genomic_DNA"/>
</dbReference>
<proteinExistence type="predicted"/>
<dbReference type="Pfam" id="PF01638">
    <property type="entry name" value="HxlR"/>
    <property type="match status" value="1"/>
</dbReference>
<protein>
    <submittedName>
        <fullName evidence="6">Helix-turn-helix transcriptional regulator</fullName>
    </submittedName>
</protein>
<dbReference type="InterPro" id="IPR002577">
    <property type="entry name" value="HTH_HxlR"/>
</dbReference>
<comment type="caution">
    <text evidence="6">The sequence shown here is derived from an EMBL/GenBank/DDBJ whole genome shotgun (WGS) entry which is preliminary data.</text>
</comment>
<evidence type="ECO:0000256" key="3">
    <source>
        <dbReference type="ARBA" id="ARBA00023163"/>
    </source>
</evidence>
<evidence type="ECO:0000256" key="2">
    <source>
        <dbReference type="ARBA" id="ARBA00023125"/>
    </source>
</evidence>
<dbReference type="AlphaFoldDB" id="A0A5C8PWG4"/>
<dbReference type="InterPro" id="IPR036388">
    <property type="entry name" value="WH-like_DNA-bd_sf"/>
</dbReference>
<feature type="domain" description="HTH hxlR-type" evidence="5">
    <location>
        <begin position="11"/>
        <end position="108"/>
    </location>
</feature>
<name>A0A5C8PWG4_9HYPH</name>
<dbReference type="PANTHER" id="PTHR33204">
    <property type="entry name" value="TRANSCRIPTIONAL REGULATOR, MARR FAMILY"/>
    <property type="match status" value="1"/>
</dbReference>